<dbReference type="EMBL" id="QUSG01000012">
    <property type="protein sequence ID" value="KAA3525349.1"/>
    <property type="molecule type" value="Genomic_DNA"/>
</dbReference>
<evidence type="ECO:0000313" key="1">
    <source>
        <dbReference type="EMBL" id="KAA3525349.1"/>
    </source>
</evidence>
<reference evidence="1 2" key="1">
    <citation type="submission" date="2018-08" db="EMBL/GenBank/DDBJ databases">
        <title>Genome sequencing of Agrobacterium vitis strain ICMP 10754.</title>
        <authorList>
            <person name="Visnovsky S.B."/>
            <person name="Pitman A.R."/>
        </authorList>
    </citation>
    <scope>NUCLEOTIDE SEQUENCE [LARGE SCALE GENOMIC DNA]</scope>
    <source>
        <strain evidence="1 2">ICMP 10754</strain>
    </source>
</reference>
<dbReference type="Proteomes" id="UP000436911">
    <property type="component" value="Unassembled WGS sequence"/>
</dbReference>
<dbReference type="AlphaFoldDB" id="A0A368NLD9"/>
<name>A0A368NLD9_AGRVI</name>
<proteinExistence type="predicted"/>
<accession>A0A368NLD9</accession>
<gene>
    <name evidence="1" type="ORF">DXT89_18670</name>
</gene>
<protein>
    <recommendedName>
        <fullName evidence="3">Capsular biosynthesis protein</fullName>
    </recommendedName>
</protein>
<organism evidence="1 2">
    <name type="scientific">Agrobacterium vitis</name>
    <name type="common">Rhizobium vitis</name>
    <dbReference type="NCBI Taxonomy" id="373"/>
    <lineage>
        <taxon>Bacteria</taxon>
        <taxon>Pseudomonadati</taxon>
        <taxon>Pseudomonadota</taxon>
        <taxon>Alphaproteobacteria</taxon>
        <taxon>Hyphomicrobiales</taxon>
        <taxon>Rhizobiaceae</taxon>
        <taxon>Rhizobium/Agrobacterium group</taxon>
        <taxon>Agrobacterium</taxon>
    </lineage>
</organism>
<evidence type="ECO:0000313" key="2">
    <source>
        <dbReference type="Proteomes" id="UP000436911"/>
    </source>
</evidence>
<sequence>MNIFAETNVRAVQPENRLLTTKGTEMQKADAISVNVFRATKPDFPFQAFLENPSGQFRFSMVDDAHYKPCDVAVFFGSFGLTSTSVHAFRTAIAAQHKGPLLTVETGFWGRETIKRSFNWYHNLLGHRRAFYKFRHSFYRIALDGSLPGDADFCNTNSPPDRWEKQSAALNIRLKPYRSAGEHVVIIGQIPGDAAMRGMDVCQWLGATARSVRRLTDRPIVVRPHPGMKNEDFATLQVELATVPNLRISDLGSLSTVDELERAHCTICYSSSFSLDSLLAGVPVITLSRFNIAAPICSRRIEDVAEPPLPEREQLFYNIAYAHWTPEEIRSGEVWARFAPILARRCIGGSRPSRSHAANSLLSGFQLQGL</sequence>
<evidence type="ECO:0008006" key="3">
    <source>
        <dbReference type="Google" id="ProtNLM"/>
    </source>
</evidence>
<comment type="caution">
    <text evidence="1">The sequence shown here is derived from an EMBL/GenBank/DDBJ whole genome shotgun (WGS) entry which is preliminary data.</text>
</comment>
<dbReference type="OrthoDB" id="543755at2"/>